<dbReference type="FunFam" id="3.30.300.30:FF:000015">
    <property type="entry name" value="Nonribosomal peptide synthase SidD"/>
    <property type="match status" value="1"/>
</dbReference>
<accession>A0A9W8W4S0</accession>
<dbReference type="Pfam" id="PF00501">
    <property type="entry name" value="AMP-binding"/>
    <property type="match status" value="2"/>
</dbReference>
<dbReference type="InterPro" id="IPR036736">
    <property type="entry name" value="ACP-like_sf"/>
</dbReference>
<dbReference type="EMBL" id="JAPEUR010000316">
    <property type="protein sequence ID" value="KAJ4311806.1"/>
    <property type="molecule type" value="Genomic_DNA"/>
</dbReference>
<keyword evidence="2" id="KW-0597">Phosphoprotein</keyword>
<evidence type="ECO:0000256" key="1">
    <source>
        <dbReference type="ARBA" id="ARBA00022450"/>
    </source>
</evidence>
<dbReference type="NCBIfam" id="TIGR01733">
    <property type="entry name" value="AA-adenyl-dom"/>
    <property type="match status" value="2"/>
</dbReference>
<dbReference type="GO" id="GO:0005737">
    <property type="term" value="C:cytoplasm"/>
    <property type="evidence" value="ECO:0007669"/>
    <property type="project" value="TreeGrafter"/>
</dbReference>
<feature type="region of interest" description="Disordered" evidence="5">
    <location>
        <begin position="1406"/>
        <end position="1427"/>
    </location>
</feature>
<dbReference type="GO" id="GO:0016874">
    <property type="term" value="F:ligase activity"/>
    <property type="evidence" value="ECO:0007669"/>
    <property type="project" value="UniProtKB-KW"/>
</dbReference>
<dbReference type="InterPro" id="IPR006162">
    <property type="entry name" value="Ppantetheine_attach_site"/>
</dbReference>
<dbReference type="Gene3D" id="3.30.559.10">
    <property type="entry name" value="Chloramphenicol acetyltransferase-like domain"/>
    <property type="match status" value="2"/>
</dbReference>
<dbReference type="InterPro" id="IPR009081">
    <property type="entry name" value="PP-bd_ACP"/>
</dbReference>
<evidence type="ECO:0000256" key="2">
    <source>
        <dbReference type="ARBA" id="ARBA00022553"/>
    </source>
</evidence>
<comment type="caution">
    <text evidence="7">The sequence shown here is derived from an EMBL/GenBank/DDBJ whole genome shotgun (WGS) entry which is preliminary data.</text>
</comment>
<dbReference type="SUPFAM" id="SSF52777">
    <property type="entry name" value="CoA-dependent acyltransferases"/>
    <property type="match status" value="6"/>
</dbReference>
<dbReference type="InterPro" id="IPR000873">
    <property type="entry name" value="AMP-dep_synth/lig_dom"/>
</dbReference>
<dbReference type="Pfam" id="PF00668">
    <property type="entry name" value="Condensation"/>
    <property type="match status" value="2"/>
</dbReference>
<dbReference type="InterPro" id="IPR020845">
    <property type="entry name" value="AMP-binding_CS"/>
</dbReference>
<protein>
    <recommendedName>
        <fullName evidence="6">Carrier domain-containing protein</fullName>
    </recommendedName>
</protein>
<dbReference type="CDD" id="cd05918">
    <property type="entry name" value="A_NRPS_SidN3_like"/>
    <property type="match status" value="1"/>
</dbReference>
<proteinExistence type="inferred from homology"/>
<evidence type="ECO:0000256" key="3">
    <source>
        <dbReference type="ARBA" id="ARBA00022598"/>
    </source>
</evidence>
<dbReference type="Gene3D" id="3.30.559.30">
    <property type="entry name" value="Nonribosomal peptide synthetase, condensation domain"/>
    <property type="match status" value="3"/>
</dbReference>
<evidence type="ECO:0000313" key="7">
    <source>
        <dbReference type="EMBL" id="KAJ4311806.1"/>
    </source>
</evidence>
<gene>
    <name evidence="7" type="ORF">N0V84_010260</name>
</gene>
<name>A0A9W8W4S0_9HYPO</name>
<dbReference type="Gene3D" id="3.30.300.30">
    <property type="match status" value="2"/>
</dbReference>
<dbReference type="InterPro" id="IPR045851">
    <property type="entry name" value="AMP-bd_C_sf"/>
</dbReference>
<dbReference type="InterPro" id="IPR042099">
    <property type="entry name" value="ANL_N_sf"/>
</dbReference>
<dbReference type="FunFam" id="3.40.50.12780:FF:000012">
    <property type="entry name" value="Non-ribosomal peptide synthetase"/>
    <property type="match status" value="1"/>
</dbReference>
<dbReference type="Proteomes" id="UP001140502">
    <property type="component" value="Unassembled WGS sequence"/>
</dbReference>
<reference evidence="7" key="1">
    <citation type="submission" date="2022-10" db="EMBL/GenBank/DDBJ databases">
        <title>Tapping the CABI collections for fungal endophytes: first genome assemblies for Collariella, Neodidymelliopsis, Ascochyta clinopodiicola, Didymella pomorum, Didymosphaeria variabile, Neocosmospora piperis and Neocucurbitaria cava.</title>
        <authorList>
            <person name="Hill R."/>
        </authorList>
    </citation>
    <scope>NUCLEOTIDE SEQUENCE</scope>
    <source>
        <strain evidence="7">IMI 366586</strain>
    </source>
</reference>
<dbReference type="CDD" id="cd19542">
    <property type="entry name" value="CT_NRPS-like"/>
    <property type="match status" value="1"/>
</dbReference>
<dbReference type="PANTHER" id="PTHR45527">
    <property type="entry name" value="NONRIBOSOMAL PEPTIDE SYNTHETASE"/>
    <property type="match status" value="1"/>
</dbReference>
<organism evidence="7 8">
    <name type="scientific">Fusarium piperis</name>
    <dbReference type="NCBI Taxonomy" id="1435070"/>
    <lineage>
        <taxon>Eukaryota</taxon>
        <taxon>Fungi</taxon>
        <taxon>Dikarya</taxon>
        <taxon>Ascomycota</taxon>
        <taxon>Pezizomycotina</taxon>
        <taxon>Sordariomycetes</taxon>
        <taxon>Hypocreomycetidae</taxon>
        <taxon>Hypocreales</taxon>
        <taxon>Nectriaceae</taxon>
        <taxon>Fusarium</taxon>
        <taxon>Fusarium solani species complex</taxon>
    </lineage>
</organism>
<keyword evidence="8" id="KW-1185">Reference proteome</keyword>
<keyword evidence="3" id="KW-0436">Ligase</keyword>
<dbReference type="PROSITE" id="PS00455">
    <property type="entry name" value="AMP_BINDING"/>
    <property type="match status" value="2"/>
</dbReference>
<feature type="domain" description="Carrier" evidence="6">
    <location>
        <begin position="2037"/>
        <end position="2113"/>
    </location>
</feature>
<dbReference type="InterPro" id="IPR023213">
    <property type="entry name" value="CAT-like_dom_sf"/>
</dbReference>
<evidence type="ECO:0000313" key="8">
    <source>
        <dbReference type="Proteomes" id="UP001140502"/>
    </source>
</evidence>
<keyword evidence="1" id="KW-0596">Phosphopantetheine</keyword>
<dbReference type="Gene3D" id="1.10.1200.10">
    <property type="entry name" value="ACP-like"/>
    <property type="match status" value="2"/>
</dbReference>
<dbReference type="InterPro" id="IPR010071">
    <property type="entry name" value="AA_adenyl_dom"/>
</dbReference>
<evidence type="ECO:0000259" key="6">
    <source>
        <dbReference type="PROSITE" id="PS50075"/>
    </source>
</evidence>
<dbReference type="GO" id="GO:0044550">
    <property type="term" value="P:secondary metabolite biosynthetic process"/>
    <property type="evidence" value="ECO:0007669"/>
    <property type="project" value="TreeGrafter"/>
</dbReference>
<dbReference type="GO" id="GO:0031177">
    <property type="term" value="F:phosphopantetheine binding"/>
    <property type="evidence" value="ECO:0007669"/>
    <property type="project" value="TreeGrafter"/>
</dbReference>
<sequence length="2565" mass="282717">MQLLRHVEKHEDFFLPSTESGNWDFNDAFLSKEKVSTFSDVEAVFPATEVQKDILKEDVQWAQAVLFTGKPSSFDLEKIFNAWNSLASRYVCLRSLISADPLSGQPQVVILRRVERIKWGRPEKTSRGPHEGPAYVTVESAKHIDGISLVLRFRRALVDTTSLYSIRLDCALQIHGLPGLESTGFTTYLRYLDQQRGDIESSKLYWTKILAEAVPQFVFGTDTSVSGDAAQDRHGVSAAISGSDLDKITSNLGISQGSKSWRQAFFEVIWAHVLSVHTGSDEVLFGTVRRDENFIGSDSCVGCLDQTYPVRLRVSGDETLTVRNVSESLEAYHKHAGHHAFIGFDEIQRHALYSKPIETAVNYSQTTNTPCIGPGLRRFPVVLCISDASVLRVTLKCKAKIPPEEIEIILRHFVSGITSAASQLSNSSDCPLSSIDIISESERHSILSQSHVTRTAQPTTIPALFEHAVALHADRVAVDFEGKASLSFSELNSRANILARRLSLEKGAIVPILSERSLDLVVAILAILKSGAVYTVLDPDTPPSRLEQVISDCKPATILASHKYINTLPSATNVQELLSSPTNGSHADNGNLNVQIDPEDRCYIIYTSGSTGKPKGAVLTHQAATSGMQHHSLNKLSRWLLFYNPSFSAAQRTILSTLVHGGTLVVASKEALTGDLTSITNRLSVDSLGITPSALSLLQPEDVPTLKQITLVGEQIPQELVDTWSAREGLTLKNTYGLSECTQLNFARELRGQPGEAINPRVVNPPADTTSVFILRQGTTELSPLLVSGELCLAGPQLAQGYINEPELTARHFIDNPFGRGKLYRTGDKARRLARGQIEIQGRIDMQVKINGQKVEPAEIDRFLLDINTVASSVTLALKIEDRTILVAGIVLANSFTFRDAVVTAREHLREHLPAYMVPGIWLPLKEIPKNGNGKINYHWLRAQARELGVTGFAKLMEANSTEPEANTAFDEVEEKIATAWATVLRADLSTIRRSYTFTDLGGSSIQAIQATSELQKVGIATGLGDLLGDVPLQDVAARSHAFDAEDPQDLEPLTLITDDELLSKLRKDGSIVDAYPVTPFQETMLVSLNTPSDPYTYSRAWDTTRVDLARLRRSFEQVFEAREILRTVFVPHKRSFVQIVRKDMSLPWSESIETAEFMTAEEKNHQWSLDQPLWKVTVSVDEALVVTMHHSLFDFWSHQFLYDDVAAVYLGSTIPQRPSFNKFVQYLQNEGSSSDTSFWSTYLEGAEVTKLNHSPLAQASKIEVDLGFSISALASSAGLTLGTVVYTTWAILLSRQLGTNEVTFATTVSGREVPVASIHHMDGPTMTTVPQRIKLDPKSTLKEVAKTAISGFSQLLKHSQVGMLGALKAGKLAPEVVDTLVNILVGNNGADGTLRQDSHAVFKMRGSRPQWASGSDTTVLEVEESEGPAPTTIVRLTSTMEAKRLKFIKDSFVKTVTLLLEQPQSTLASTTLIDNAEHGFLYNKLSNRETLHVPEEEFLHNAFEKIARDIPDTIAIDFDGEEVVSYAALDKLANRFAHTLIGKGVQPGDLVPLVLEKSVDMMVAILGVMKAGGAYVPLSPDNPKERNTFIVSDTKAKIVVVHPQHSDFGDYVKEQHEGVEILVMQNRSSLNSVTKEGRDAEVAPVVDSTPNALAYLIYTSGSTGLPKGVRVPHRTATAAVTSMAQVEGRSQGVWRTLQFANYVFDASVQDFFNTLSTGGTLCMAPTETLLSDVVGCINRMDARQAIITPTVAKLFSPDEVPRFETLIVGGEPLTPDVVESWGTHCKILNVYGPTETSMVVTTKHVEYSSESDDRRIGNIGAPFPTVMAFIVDPNGEALQPYGAVGELCIAGPQVTDGYMNRPDLTDAAYVDSPVLNARLYRTGDLARWLPGGEIECLGRKDNQVKIHGHRIELGEVENAIRSSGLVKDTVVVAASVHEKMHLVAFCIYDEQIASAHKYGAQDPSLFQDAARNLREKLGSLATYMVPKFVIPMSTFPKLPSRKVDRKTLKKRIDEFDREYLAQCVFDSPAEGHAVVPVETLAELTLESIWADIFSLSTDQIGREANFFALGGDSVSAISLTGQLRRVEYSLTVLDILKSPKLKDMAAAMRKTKPGGQGPERVFQVPQVVKQAAQDKGLSWGNDVEYAYPCPPGQAQFLSQGARDSQMWVLQTIRRMAGDVDPATWIKATTRLTEVNDILRTTWVEASPGDWVGVVLRNPQLNVTKVALDSEEEISQFVEEFWQKRFEFGPSFIKYAIITHQDSSWDLVIKMNHAVYDGTLFRIFDEDFGAILRGQTVPPRVEFREFAQYVFQQGQARSLRYWSDKMADLGPIDQTLHGRDLSVVSAPKVTASLRRLIDTTGIDKIATQLGVTVSIIFQAAFSLWLAAATGATDIRFDYLLSGRNVALPDPQSINGTLANFLPFRTRISPKEQVKNFLSALQDDFWAATENGLVGLDSIYRAVGISRQTHGNRILFLSQPFEPAAQDDLEGQYRWLIMAKSKVRMYQPYALVVEVSKSLGDRHVLKVMYDDKVFDLDMVETIADDITGVIETLTDPGTKELALEAL</sequence>
<dbReference type="PROSITE" id="PS50075">
    <property type="entry name" value="CARRIER"/>
    <property type="match status" value="1"/>
</dbReference>
<dbReference type="SUPFAM" id="SSF56801">
    <property type="entry name" value="Acetyl-CoA synthetase-like"/>
    <property type="match status" value="2"/>
</dbReference>
<dbReference type="PANTHER" id="PTHR45527:SF1">
    <property type="entry name" value="FATTY ACID SYNTHASE"/>
    <property type="match status" value="1"/>
</dbReference>
<comment type="similarity">
    <text evidence="4">Belongs to the NRP synthetase family.</text>
</comment>
<dbReference type="Pfam" id="PF00550">
    <property type="entry name" value="PP-binding"/>
    <property type="match status" value="2"/>
</dbReference>
<dbReference type="OrthoDB" id="416786at2759"/>
<evidence type="ECO:0000256" key="4">
    <source>
        <dbReference type="ARBA" id="ARBA00029454"/>
    </source>
</evidence>
<dbReference type="Gene3D" id="3.40.50.12780">
    <property type="entry name" value="N-terminal domain of ligase-like"/>
    <property type="match status" value="2"/>
</dbReference>
<evidence type="ECO:0000256" key="5">
    <source>
        <dbReference type="SAM" id="MobiDB-lite"/>
    </source>
</evidence>
<dbReference type="PROSITE" id="PS00012">
    <property type="entry name" value="PHOSPHOPANTETHEINE"/>
    <property type="match status" value="1"/>
</dbReference>
<dbReference type="SUPFAM" id="SSF47336">
    <property type="entry name" value="ACP-like"/>
    <property type="match status" value="2"/>
</dbReference>
<dbReference type="InterPro" id="IPR001242">
    <property type="entry name" value="Condensation_dom"/>
</dbReference>
<dbReference type="GO" id="GO:0043041">
    <property type="term" value="P:amino acid activation for nonribosomal peptide biosynthetic process"/>
    <property type="evidence" value="ECO:0007669"/>
    <property type="project" value="TreeGrafter"/>
</dbReference>